<dbReference type="GO" id="GO:0005634">
    <property type="term" value="C:nucleus"/>
    <property type="evidence" value="ECO:0007669"/>
    <property type="project" value="TreeGrafter"/>
</dbReference>
<keyword evidence="2" id="KW-1185">Reference proteome</keyword>
<dbReference type="AlphaFoldDB" id="A0A9D5D5X5"/>
<dbReference type="Proteomes" id="UP001085076">
    <property type="component" value="Miscellaneous, Linkage group lg01"/>
</dbReference>
<dbReference type="OrthoDB" id="10251113at2759"/>
<evidence type="ECO:0000313" key="1">
    <source>
        <dbReference type="EMBL" id="KAJ0985057.1"/>
    </source>
</evidence>
<dbReference type="PANTHER" id="PTHR31913:SF0">
    <property type="entry name" value="VACUOLAR IMPORT AND DEGRADATION PROTEIN 27"/>
    <property type="match status" value="1"/>
</dbReference>
<reference evidence="1" key="2">
    <citation type="journal article" date="2022" name="Hortic Res">
        <title>The genome of Dioscorea zingiberensis sheds light on the biosynthesis, origin and evolution of the medicinally important diosgenin saponins.</title>
        <authorList>
            <person name="Li Y."/>
            <person name="Tan C."/>
            <person name="Li Z."/>
            <person name="Guo J."/>
            <person name="Li S."/>
            <person name="Chen X."/>
            <person name="Wang C."/>
            <person name="Dai X."/>
            <person name="Yang H."/>
            <person name="Song W."/>
            <person name="Hou L."/>
            <person name="Xu J."/>
            <person name="Tong Z."/>
            <person name="Xu A."/>
            <person name="Yuan X."/>
            <person name="Wang W."/>
            <person name="Yang Q."/>
            <person name="Chen L."/>
            <person name="Sun Z."/>
            <person name="Wang K."/>
            <person name="Pan B."/>
            <person name="Chen J."/>
            <person name="Bao Y."/>
            <person name="Liu F."/>
            <person name="Qi X."/>
            <person name="Gang D.R."/>
            <person name="Wen J."/>
            <person name="Li J."/>
        </authorList>
    </citation>
    <scope>NUCLEOTIDE SEQUENCE</scope>
    <source>
        <strain evidence="1">Dzin_1.0</strain>
    </source>
</reference>
<sequence length="178" mass="20021">MRDITNDGKGAQLDPSESTFLGLDDNRLCRWDMRDRGGIVQNLANSMESPVLQWTQGHPVLTGTNFQCFASTGDGSIVVTENGKQERHLVATVGKFSIIWNFQQVKNSRHECYLNQEGLKSCYCYKMRPQRRIHRGQSLHAREVCCYIRFPRGPISSGNPNESKLLQLIKSAVASCAT</sequence>
<dbReference type="PANTHER" id="PTHR31913">
    <property type="entry name" value="VACUOLAR IMPORT AND DEGRADATION PROTEIN 27"/>
    <property type="match status" value="1"/>
</dbReference>
<gene>
    <name evidence="1" type="ORF">J5N97_003413</name>
</gene>
<protein>
    <submittedName>
        <fullName evidence="1">Uncharacterized protein</fullName>
    </submittedName>
</protein>
<name>A0A9D5D5X5_9LILI</name>
<dbReference type="EMBL" id="JAGGNH010000001">
    <property type="protein sequence ID" value="KAJ0985057.1"/>
    <property type="molecule type" value="Genomic_DNA"/>
</dbReference>
<comment type="caution">
    <text evidence="1">The sequence shown here is derived from an EMBL/GenBank/DDBJ whole genome shotgun (WGS) entry which is preliminary data.</text>
</comment>
<dbReference type="GO" id="GO:0005737">
    <property type="term" value="C:cytoplasm"/>
    <property type="evidence" value="ECO:0007669"/>
    <property type="project" value="TreeGrafter"/>
</dbReference>
<dbReference type="InterPro" id="IPR040458">
    <property type="entry name" value="Vid27"/>
</dbReference>
<proteinExistence type="predicted"/>
<evidence type="ECO:0000313" key="2">
    <source>
        <dbReference type="Proteomes" id="UP001085076"/>
    </source>
</evidence>
<accession>A0A9D5D5X5</accession>
<organism evidence="1 2">
    <name type="scientific">Dioscorea zingiberensis</name>
    <dbReference type="NCBI Taxonomy" id="325984"/>
    <lineage>
        <taxon>Eukaryota</taxon>
        <taxon>Viridiplantae</taxon>
        <taxon>Streptophyta</taxon>
        <taxon>Embryophyta</taxon>
        <taxon>Tracheophyta</taxon>
        <taxon>Spermatophyta</taxon>
        <taxon>Magnoliopsida</taxon>
        <taxon>Liliopsida</taxon>
        <taxon>Dioscoreales</taxon>
        <taxon>Dioscoreaceae</taxon>
        <taxon>Dioscorea</taxon>
    </lineage>
</organism>
<reference evidence="1" key="1">
    <citation type="submission" date="2021-03" db="EMBL/GenBank/DDBJ databases">
        <authorList>
            <person name="Li Z."/>
            <person name="Yang C."/>
        </authorList>
    </citation>
    <scope>NUCLEOTIDE SEQUENCE</scope>
    <source>
        <strain evidence="1">Dzin_1.0</strain>
        <tissue evidence="1">Leaf</tissue>
    </source>
</reference>